<dbReference type="CDD" id="cd02440">
    <property type="entry name" value="AdoMet_MTases"/>
    <property type="match status" value="1"/>
</dbReference>
<evidence type="ECO:0000313" key="3">
    <source>
        <dbReference type="Proteomes" id="UP000306697"/>
    </source>
</evidence>
<keyword evidence="2" id="KW-0808">Transferase</keyword>
<name>A0A4S5BJB8_BIFLI</name>
<accession>A0A4S5BJB8</accession>
<dbReference type="SUPFAM" id="SSF53335">
    <property type="entry name" value="S-adenosyl-L-methionine-dependent methyltransferases"/>
    <property type="match status" value="1"/>
</dbReference>
<gene>
    <name evidence="2" type="ORF">E6L38_05110</name>
</gene>
<proteinExistence type="predicted"/>
<dbReference type="GO" id="GO:0032259">
    <property type="term" value="P:methylation"/>
    <property type="evidence" value="ECO:0007669"/>
    <property type="project" value="UniProtKB-KW"/>
</dbReference>
<dbReference type="Pfam" id="PF08242">
    <property type="entry name" value="Methyltransf_12"/>
    <property type="match status" value="1"/>
</dbReference>
<dbReference type="InterPro" id="IPR029063">
    <property type="entry name" value="SAM-dependent_MTases_sf"/>
</dbReference>
<keyword evidence="2" id="KW-0489">Methyltransferase</keyword>
<dbReference type="GO" id="GO:0008168">
    <property type="term" value="F:methyltransferase activity"/>
    <property type="evidence" value="ECO:0007669"/>
    <property type="project" value="UniProtKB-KW"/>
</dbReference>
<evidence type="ECO:0000259" key="1">
    <source>
        <dbReference type="Pfam" id="PF08242"/>
    </source>
</evidence>
<dbReference type="Gene3D" id="3.40.50.150">
    <property type="entry name" value="Vaccinia Virus protein VP39"/>
    <property type="match status" value="1"/>
</dbReference>
<dbReference type="Proteomes" id="UP000306697">
    <property type="component" value="Unassembled WGS sequence"/>
</dbReference>
<feature type="domain" description="Methyltransferase type 12" evidence="1">
    <location>
        <begin position="70"/>
        <end position="162"/>
    </location>
</feature>
<protein>
    <submittedName>
        <fullName evidence="2">Class I SAM-dependent methyltransferase</fullName>
    </submittedName>
</protein>
<organism evidence="2 3">
    <name type="scientific">Bifidobacterium longum subsp. infantis</name>
    <dbReference type="NCBI Taxonomy" id="1682"/>
    <lineage>
        <taxon>Bacteria</taxon>
        <taxon>Bacillati</taxon>
        <taxon>Actinomycetota</taxon>
        <taxon>Actinomycetes</taxon>
        <taxon>Bifidobacteriales</taxon>
        <taxon>Bifidobacteriaceae</taxon>
        <taxon>Bifidobacterium</taxon>
    </lineage>
</organism>
<dbReference type="EMBL" id="SSWL01000006">
    <property type="protein sequence ID" value="THJ29758.1"/>
    <property type="molecule type" value="Genomic_DNA"/>
</dbReference>
<evidence type="ECO:0000313" key="2">
    <source>
        <dbReference type="EMBL" id="THJ29758.1"/>
    </source>
</evidence>
<sequence length="248" mass="28344">MLARLLPLIVCFLLLWVLPLRSLLRYLENPNKSITIVDTSLIENHNLHNSPLPICDYVRLFSSSLDKGLYVGCGNGRNAFPLLSEGWNLYACDVSNFNIQRAQKYLPQYADRFEALSYDQAFSYIPEFDYVICSRVLVYGSFEESLQRFKILRRRLRPSGILLFQLPAIGTDLWPKWINYAITEMGSLIVGYNLHSPSKVYLSFTDVCDLLERAGFKICNGPMPYDLPRGEYPGGIVRNWLGAAINNN</sequence>
<dbReference type="InterPro" id="IPR013217">
    <property type="entry name" value="Methyltransf_12"/>
</dbReference>
<comment type="caution">
    <text evidence="2">The sequence shown here is derived from an EMBL/GenBank/DDBJ whole genome shotgun (WGS) entry which is preliminary data.</text>
</comment>
<reference evidence="2 3" key="1">
    <citation type="submission" date="2019-04" db="EMBL/GenBank/DDBJ databases">
        <title>Genome Announcement To Ensure Probiotic Safety of Bifidobacterium longum subsp infantis UBBI-01.</title>
        <authorList>
            <person name="Sulthana A."/>
            <person name="Lakshmi S.G."/>
            <person name="Madempudi R.S."/>
        </authorList>
    </citation>
    <scope>NUCLEOTIDE SEQUENCE [LARGE SCALE GENOMIC DNA]</scope>
    <source>
        <strain evidence="2 3">UBBI-01</strain>
    </source>
</reference>
<dbReference type="AlphaFoldDB" id="A0A4S5BJB8"/>